<feature type="domain" description="AB hydrolase-1" evidence="1">
    <location>
        <begin position="25"/>
        <end position="133"/>
    </location>
</feature>
<keyword evidence="3" id="KW-1185">Reference proteome</keyword>
<dbReference type="PANTHER" id="PTHR43798">
    <property type="entry name" value="MONOACYLGLYCEROL LIPASE"/>
    <property type="match status" value="1"/>
</dbReference>
<keyword evidence="2" id="KW-0378">Hydrolase</keyword>
<dbReference type="InterPro" id="IPR050266">
    <property type="entry name" value="AB_hydrolase_sf"/>
</dbReference>
<gene>
    <name evidence="2" type="ORF">NIES30_18520</name>
</gene>
<dbReference type="Proteomes" id="UP000185557">
    <property type="component" value="Unassembled WGS sequence"/>
</dbReference>
<accession>A0A1U7J1N9</accession>
<dbReference type="PANTHER" id="PTHR43798:SF33">
    <property type="entry name" value="HYDROLASE, PUTATIVE (AFU_ORTHOLOGUE AFUA_2G14860)-RELATED"/>
    <property type="match status" value="1"/>
</dbReference>
<dbReference type="AlphaFoldDB" id="A0A1U7J1N9"/>
<dbReference type="GO" id="GO:0016020">
    <property type="term" value="C:membrane"/>
    <property type="evidence" value="ECO:0007669"/>
    <property type="project" value="TreeGrafter"/>
</dbReference>
<dbReference type="InterPro" id="IPR000639">
    <property type="entry name" value="Epox_hydrolase-like"/>
</dbReference>
<organism evidence="2 3">
    <name type="scientific">Phormidium tenue NIES-30</name>
    <dbReference type="NCBI Taxonomy" id="549789"/>
    <lineage>
        <taxon>Bacteria</taxon>
        <taxon>Bacillati</taxon>
        <taxon>Cyanobacteriota</taxon>
        <taxon>Cyanophyceae</taxon>
        <taxon>Oscillatoriophycideae</taxon>
        <taxon>Oscillatoriales</taxon>
        <taxon>Oscillatoriaceae</taxon>
        <taxon>Phormidium</taxon>
    </lineage>
</organism>
<evidence type="ECO:0000313" key="3">
    <source>
        <dbReference type="Proteomes" id="UP000185557"/>
    </source>
</evidence>
<comment type="caution">
    <text evidence="2">The sequence shown here is derived from an EMBL/GenBank/DDBJ whole genome shotgun (WGS) entry which is preliminary data.</text>
</comment>
<evidence type="ECO:0000313" key="2">
    <source>
        <dbReference type="EMBL" id="OKH45873.1"/>
    </source>
</evidence>
<proteinExistence type="predicted"/>
<dbReference type="PRINTS" id="PR00111">
    <property type="entry name" value="ABHYDROLASE"/>
</dbReference>
<dbReference type="STRING" id="549789.NIES30_18520"/>
<dbReference type="Gene3D" id="3.40.50.1820">
    <property type="entry name" value="alpha/beta hydrolase"/>
    <property type="match status" value="1"/>
</dbReference>
<sequence length="278" mass="30942">MSFSRHTLSSASVPLAYQQWGDGEPLMLFHGLADHGLVWQSLAESLGPRYRCLAPDLRGHGDSGKPDDVAAYDALELVDDLEALAIACHADRITVVAHSWAAKLALLWAKRQPQRVRRLVLVDPFFVNQLPSWLQPTLPLFYRTLPFLKVMGPFESYGAAESVARTLKQYRGWSPLQAAVFQAGMEQKPDGRWGSKFAIAARNGVFHDTLHRAGLTTNLTVPTLLLLPQAGLNRTAWQLKPYRTHLPNLQIQAIPGNHWPHLVEPEAFNQSVTDYLGG</sequence>
<dbReference type="OrthoDB" id="9775557at2"/>
<reference evidence="2 3" key="1">
    <citation type="submission" date="2016-11" db="EMBL/GenBank/DDBJ databases">
        <title>Draft Genome Sequences of Nine Cyanobacterial Strains from Diverse Habitats.</title>
        <authorList>
            <person name="Zhu T."/>
            <person name="Hou S."/>
            <person name="Lu X."/>
            <person name="Hess W.R."/>
        </authorList>
    </citation>
    <scope>NUCLEOTIDE SEQUENCE [LARGE SCALE GENOMIC DNA]</scope>
    <source>
        <strain evidence="2 3">NIES-30</strain>
    </source>
</reference>
<dbReference type="GO" id="GO:0016787">
    <property type="term" value="F:hydrolase activity"/>
    <property type="evidence" value="ECO:0007669"/>
    <property type="project" value="UniProtKB-KW"/>
</dbReference>
<dbReference type="EMBL" id="MRCG01000015">
    <property type="protein sequence ID" value="OKH45873.1"/>
    <property type="molecule type" value="Genomic_DNA"/>
</dbReference>
<dbReference type="PRINTS" id="PR00412">
    <property type="entry name" value="EPOXHYDRLASE"/>
</dbReference>
<dbReference type="SUPFAM" id="SSF53474">
    <property type="entry name" value="alpha/beta-Hydrolases"/>
    <property type="match status" value="1"/>
</dbReference>
<dbReference type="Pfam" id="PF00561">
    <property type="entry name" value="Abhydrolase_1"/>
    <property type="match status" value="1"/>
</dbReference>
<dbReference type="InterPro" id="IPR029058">
    <property type="entry name" value="AB_hydrolase_fold"/>
</dbReference>
<protein>
    <submittedName>
        <fullName evidence="2">Alpha/beta hydrolase</fullName>
    </submittedName>
</protein>
<name>A0A1U7J1N9_9CYAN</name>
<evidence type="ECO:0000259" key="1">
    <source>
        <dbReference type="Pfam" id="PF00561"/>
    </source>
</evidence>
<dbReference type="InterPro" id="IPR000073">
    <property type="entry name" value="AB_hydrolase_1"/>
</dbReference>